<sequence>MKEQNRTNRGSQNGLQPKFQALGTLFINPQSRLPDKPRSRLDSTRVYRTQANDDEHRIFRPEPNVTSFLPSALIRAAGRERQRTDKSKSLEKVISTNSKNCVTIKQYVLRTIYPLSMLSFCLLVAWMFRFAQTSFKYPSDMYARKKLFAWSSLGQSTASNQLA</sequence>
<feature type="transmembrane region" description="Helical" evidence="1">
    <location>
        <begin position="107"/>
        <end position="128"/>
    </location>
</feature>
<dbReference type="VEuPathDB" id="VectorBase:GAUT047833"/>
<keyword evidence="1" id="KW-0812">Transmembrane</keyword>
<name>A0A1A9VUA2_GLOAU</name>
<keyword evidence="1" id="KW-0472">Membrane</keyword>
<evidence type="ECO:0000313" key="3">
    <source>
        <dbReference type="Proteomes" id="UP000078200"/>
    </source>
</evidence>
<proteinExistence type="predicted"/>
<protein>
    <submittedName>
        <fullName evidence="2">Uncharacterized protein</fullName>
    </submittedName>
</protein>
<reference evidence="2" key="1">
    <citation type="submission" date="2020-05" db="UniProtKB">
        <authorList>
            <consortium name="EnsemblMetazoa"/>
        </authorList>
    </citation>
    <scope>IDENTIFICATION</scope>
    <source>
        <strain evidence="2">TTRI</strain>
    </source>
</reference>
<evidence type="ECO:0000256" key="1">
    <source>
        <dbReference type="SAM" id="Phobius"/>
    </source>
</evidence>
<dbReference type="AlphaFoldDB" id="A0A1A9VUA2"/>
<dbReference type="Proteomes" id="UP000078200">
    <property type="component" value="Unassembled WGS sequence"/>
</dbReference>
<evidence type="ECO:0000313" key="2">
    <source>
        <dbReference type="EnsemblMetazoa" id="GAUT047833-PA"/>
    </source>
</evidence>
<organism evidence="2 3">
    <name type="scientific">Glossina austeni</name>
    <name type="common">Savannah tsetse fly</name>
    <dbReference type="NCBI Taxonomy" id="7395"/>
    <lineage>
        <taxon>Eukaryota</taxon>
        <taxon>Metazoa</taxon>
        <taxon>Ecdysozoa</taxon>
        <taxon>Arthropoda</taxon>
        <taxon>Hexapoda</taxon>
        <taxon>Insecta</taxon>
        <taxon>Pterygota</taxon>
        <taxon>Neoptera</taxon>
        <taxon>Endopterygota</taxon>
        <taxon>Diptera</taxon>
        <taxon>Brachycera</taxon>
        <taxon>Muscomorpha</taxon>
        <taxon>Hippoboscoidea</taxon>
        <taxon>Glossinidae</taxon>
        <taxon>Glossina</taxon>
    </lineage>
</organism>
<dbReference type="EnsemblMetazoa" id="GAUT047833-RA">
    <property type="protein sequence ID" value="GAUT047833-PA"/>
    <property type="gene ID" value="GAUT047833"/>
</dbReference>
<keyword evidence="3" id="KW-1185">Reference proteome</keyword>
<keyword evidence="1" id="KW-1133">Transmembrane helix</keyword>
<accession>A0A1A9VUA2</accession>